<dbReference type="Gene3D" id="1.20.120.1080">
    <property type="match status" value="1"/>
</dbReference>
<keyword evidence="3" id="KW-0347">Helicase</keyword>
<evidence type="ECO:0000256" key="5">
    <source>
        <dbReference type="SAM" id="MobiDB-lite"/>
    </source>
</evidence>
<dbReference type="Pfam" id="PF00271">
    <property type="entry name" value="Helicase_C"/>
    <property type="match status" value="1"/>
</dbReference>
<dbReference type="PANTHER" id="PTHR18934">
    <property type="entry name" value="ATP-DEPENDENT RNA HELICASE"/>
    <property type="match status" value="1"/>
</dbReference>
<evidence type="ECO:0000256" key="1">
    <source>
        <dbReference type="ARBA" id="ARBA00022741"/>
    </source>
</evidence>
<keyword evidence="4" id="KW-0067">ATP-binding</keyword>
<comment type="caution">
    <text evidence="8">The sequence shown here is derived from an EMBL/GenBank/DDBJ whole genome shotgun (WGS) entry which is preliminary data.</text>
</comment>
<dbReference type="Proteomes" id="UP001642484">
    <property type="component" value="Unassembled WGS sequence"/>
</dbReference>
<feature type="compositionally biased region" description="Basic and acidic residues" evidence="5">
    <location>
        <begin position="1547"/>
        <end position="1558"/>
    </location>
</feature>
<dbReference type="Gene3D" id="3.40.50.300">
    <property type="entry name" value="P-loop containing nucleotide triphosphate hydrolases"/>
    <property type="match status" value="2"/>
</dbReference>
<evidence type="ECO:0008006" key="10">
    <source>
        <dbReference type="Google" id="ProtNLM"/>
    </source>
</evidence>
<keyword evidence="1" id="KW-0547">Nucleotide-binding</keyword>
<gene>
    <name evidence="8" type="ORF">CCMP2556_LOCUS52478</name>
</gene>
<evidence type="ECO:0000259" key="6">
    <source>
        <dbReference type="PROSITE" id="PS51192"/>
    </source>
</evidence>
<evidence type="ECO:0000256" key="4">
    <source>
        <dbReference type="ARBA" id="ARBA00022840"/>
    </source>
</evidence>
<dbReference type="PROSITE" id="PS51194">
    <property type="entry name" value="HELICASE_CTER"/>
    <property type="match status" value="1"/>
</dbReference>
<feature type="compositionally biased region" description="Acidic residues" evidence="5">
    <location>
        <begin position="1389"/>
        <end position="1406"/>
    </location>
</feature>
<keyword evidence="2" id="KW-0378">Hydrolase</keyword>
<dbReference type="InterPro" id="IPR001650">
    <property type="entry name" value="Helicase_C-like"/>
</dbReference>
<name>A0ABP0SMA0_9DINO</name>
<feature type="region of interest" description="Disordered" evidence="5">
    <location>
        <begin position="1383"/>
        <end position="1407"/>
    </location>
</feature>
<dbReference type="PROSITE" id="PS51192">
    <property type="entry name" value="HELICASE_ATP_BIND_1"/>
    <property type="match status" value="1"/>
</dbReference>
<accession>A0ABP0SMA0</accession>
<dbReference type="EMBL" id="CAXAMN010027850">
    <property type="protein sequence ID" value="CAK9113386.1"/>
    <property type="molecule type" value="Genomic_DNA"/>
</dbReference>
<sequence length="1617" mass="181449">MGFLPCSGPCARVVTTSFTDYSEDEGYLVLSQGQVVFVEYVGDEESQEVGWLYGYKSGLNGSKCHGWFPQYVVPPVERYEDSENKALESPSGRIPRVVGPRTATPPPEETELHGAITPPPSDEEDVCPGVAAPAPGASWLALPEPSPAADPASDPPTPAGQPLAAQLPEPGFDSPHGSADWSDLRAVLQGLDVGKNLPMYKFRQELQEKVLKNRVVFVDADTGSGKSTLVPLCLAEQCMQEGRSCRIVVTQPRRVAAKGLAQRVAQQVGQDVGELIGYRMGGHEKKDNPSKGSVVYVTVGHFLEAIVHNPTHLDSYSHIVLDEVHERFVEADFLMALLRLNLSRPETWHQRIIVMSATLQKALYAFFRPTMLPSPHLAEMVSVTSPGSTPFRVEDIYLDSELLRRYHPGVIDNAPPFGPLMPSSLVSDKPQVSSDRLTMACKNLTKTGARLLRSLYEVHHIHVVLAFLPGLDQIQELKKLLDKEADSMHELHKFKQQRDPNIGPFNWPDIILMHSALDKTDYERALEPSDPGVWKVVLATNVAESSVTVPDVGAVVDFAMHRTNKYDDEKKMSMLLTTWCSKASLKQRRGRTGRTCDGRYYCMVERRLYEALQDFDDSGVERSSLTKVALEGAYLAERLNKPPLIRSRLPALLRGHENEHFVHFFDGVAGMWQVEDKVTGVVSWAPEEDLMLNELKLDHILELLPSPPGMSRVNTAVRDLQDLGTLTLDERPTALGIACLKLPTEVVLARLVVIGWAMGMSESACILAAALSLTPSCDVLRTPVNTRDELKDEDLKRLKNTVDARSKADRGYLSEPILLHTLCLEWLKARRGDQTAGEKLGGVPTLQSVEKDIIHQRLWTQFSNKVVDLWRSLARLSPREEEQSRLRVLQEVAQGKWRPDWESYLESDPEKLLALLTFGLAPGTFVAVGQSPSLYGKGTYGEFWKMAQQSEWKPSDCLYWKHEQTEVRQVLRHLESGRRGSLQHMSEDDIKELQNDSYLQDEENKHPCMLHLDETALPPQRLALHDERQRLQAPQERLLPLEFEFLYRLCSPFNGKANIDNLKVKSCPQHPCAMNWYMPMPSNEGDRLIEVCLNWKSPAYSLLSGQTRPGRDANSRCRPKRFLVACGGDYRTDYHGDTPTRVTVLRGVSVLPAKHRGRQALLWLLASGIPKDAKMTALCAPTAGLEPGRFEIRGVWMWERTFRLSNDAILSAEDLRAVNRFREALKQLQSYQTHAWAGDWMDQFRTAVRIDCLGEYLRVSDQSVQDAKTFYYRSVDGAWVAAEEGQEMLVELSEGQLQWGERMLTRTEEDLAIFKQFNPSSVQAFHQAARDFLQVASAEPQRRGPWPGRFVPLCADGPLSAFNLERIDGLLEPFRERLQEMPQLSGFVSEEEEEEEDDEADDDEEPYMDKSLENVDKDLMWRLAEEEDFKPDDCRFIILPENSLALPTAATCTRCQEEGKNFSRKQLGRPIYLRLCTDCVALAHAEHQGSVYRKADKTIMRSGAGPMPPPPTLVPAAQGKKVCSVCQVELTPLNSTETQRKRPVSKRKCEALGPRDPRTGAARRTAAKGEAIEDRNPRIEALVADARLAGVEDHLIRQAETLRIGNQRCAASEGTLM</sequence>
<dbReference type="InterPro" id="IPR002464">
    <property type="entry name" value="DNA/RNA_helicase_DEAH_CS"/>
</dbReference>
<dbReference type="SMART" id="SM00490">
    <property type="entry name" value="HELICc"/>
    <property type="match status" value="1"/>
</dbReference>
<evidence type="ECO:0000256" key="3">
    <source>
        <dbReference type="ARBA" id="ARBA00022806"/>
    </source>
</evidence>
<dbReference type="SUPFAM" id="SSF52540">
    <property type="entry name" value="P-loop containing nucleoside triphosphate hydrolases"/>
    <property type="match status" value="1"/>
</dbReference>
<dbReference type="CDD" id="cd18791">
    <property type="entry name" value="SF2_C_RHA"/>
    <property type="match status" value="1"/>
</dbReference>
<proteinExistence type="predicted"/>
<dbReference type="PANTHER" id="PTHR18934:SF237">
    <property type="entry name" value="ATP-DEPENDENT DNA_RNA HELICASE DHX36"/>
    <property type="match status" value="1"/>
</dbReference>
<protein>
    <recommendedName>
        <fullName evidence="10">RNA helicase</fullName>
    </recommendedName>
</protein>
<feature type="compositionally biased region" description="Pro residues" evidence="5">
    <location>
        <begin position="144"/>
        <end position="159"/>
    </location>
</feature>
<dbReference type="SMART" id="SM00487">
    <property type="entry name" value="DEXDc"/>
    <property type="match status" value="1"/>
</dbReference>
<dbReference type="PROSITE" id="PS00690">
    <property type="entry name" value="DEAH_ATP_HELICASE"/>
    <property type="match status" value="1"/>
</dbReference>
<evidence type="ECO:0000313" key="8">
    <source>
        <dbReference type="EMBL" id="CAK9113386.1"/>
    </source>
</evidence>
<dbReference type="InterPro" id="IPR014001">
    <property type="entry name" value="Helicase_ATP-bd"/>
</dbReference>
<keyword evidence="9" id="KW-1185">Reference proteome</keyword>
<feature type="compositionally biased region" description="Low complexity" evidence="5">
    <location>
        <begin position="128"/>
        <end position="143"/>
    </location>
</feature>
<dbReference type="Pfam" id="PF00270">
    <property type="entry name" value="DEAD"/>
    <property type="match status" value="1"/>
</dbReference>
<feature type="domain" description="Helicase ATP-binding" evidence="6">
    <location>
        <begin position="207"/>
        <end position="377"/>
    </location>
</feature>
<evidence type="ECO:0000259" key="7">
    <source>
        <dbReference type="PROSITE" id="PS51194"/>
    </source>
</evidence>
<feature type="region of interest" description="Disordered" evidence="5">
    <location>
        <begin position="1536"/>
        <end position="1570"/>
    </location>
</feature>
<feature type="domain" description="Helicase C-terminal" evidence="7">
    <location>
        <begin position="450"/>
        <end position="631"/>
    </location>
</feature>
<evidence type="ECO:0000256" key="2">
    <source>
        <dbReference type="ARBA" id="ARBA00022801"/>
    </source>
</evidence>
<reference evidence="8 9" key="1">
    <citation type="submission" date="2024-02" db="EMBL/GenBank/DDBJ databases">
        <authorList>
            <person name="Chen Y."/>
            <person name="Shah S."/>
            <person name="Dougan E. K."/>
            <person name="Thang M."/>
            <person name="Chan C."/>
        </authorList>
    </citation>
    <scope>NUCLEOTIDE SEQUENCE [LARGE SCALE GENOMIC DNA]</scope>
</reference>
<dbReference type="InterPro" id="IPR011545">
    <property type="entry name" value="DEAD/DEAH_box_helicase_dom"/>
</dbReference>
<organism evidence="8 9">
    <name type="scientific">Durusdinium trenchii</name>
    <dbReference type="NCBI Taxonomy" id="1381693"/>
    <lineage>
        <taxon>Eukaryota</taxon>
        <taxon>Sar</taxon>
        <taxon>Alveolata</taxon>
        <taxon>Dinophyceae</taxon>
        <taxon>Suessiales</taxon>
        <taxon>Symbiodiniaceae</taxon>
        <taxon>Durusdinium</taxon>
    </lineage>
</organism>
<feature type="region of interest" description="Disordered" evidence="5">
    <location>
        <begin position="83"/>
        <end position="178"/>
    </location>
</feature>
<dbReference type="CDD" id="cd17917">
    <property type="entry name" value="DEXHc_RHA-like"/>
    <property type="match status" value="1"/>
</dbReference>
<evidence type="ECO:0000313" key="9">
    <source>
        <dbReference type="Proteomes" id="UP001642484"/>
    </source>
</evidence>
<dbReference type="InterPro" id="IPR027417">
    <property type="entry name" value="P-loop_NTPase"/>
</dbReference>